<dbReference type="AlphaFoldDB" id="A0A4U8UQV9"/>
<reference evidence="2 3" key="1">
    <citation type="journal article" date="2015" name="Genome Biol.">
        <title>Comparative genomics of Steinernema reveals deeply conserved gene regulatory networks.</title>
        <authorList>
            <person name="Dillman A.R."/>
            <person name="Macchietto M."/>
            <person name="Porter C.F."/>
            <person name="Rogers A."/>
            <person name="Williams B."/>
            <person name="Antoshechkin I."/>
            <person name="Lee M.M."/>
            <person name="Goodwin Z."/>
            <person name="Lu X."/>
            <person name="Lewis E.E."/>
            <person name="Goodrich-Blair H."/>
            <person name="Stock S.P."/>
            <person name="Adams B.J."/>
            <person name="Sternberg P.W."/>
            <person name="Mortazavi A."/>
        </authorList>
    </citation>
    <scope>NUCLEOTIDE SEQUENCE [LARGE SCALE GENOMIC DNA]</scope>
    <source>
        <strain evidence="2 3">ALL</strain>
    </source>
</reference>
<dbReference type="EMBL" id="AZBU02000001">
    <property type="protein sequence ID" value="TMS34537.1"/>
    <property type="molecule type" value="Genomic_DNA"/>
</dbReference>
<reference evidence="2 3" key="2">
    <citation type="journal article" date="2019" name="G3 (Bethesda)">
        <title>Hybrid Assembly of the Genome of the Entomopathogenic Nematode Steinernema carpocapsae Identifies the X-Chromosome.</title>
        <authorList>
            <person name="Serra L."/>
            <person name="Macchietto M."/>
            <person name="Macias-Munoz A."/>
            <person name="McGill C.J."/>
            <person name="Rodriguez I.M."/>
            <person name="Rodriguez B."/>
            <person name="Murad R."/>
            <person name="Mortazavi A."/>
        </authorList>
    </citation>
    <scope>NUCLEOTIDE SEQUENCE [LARGE SCALE GENOMIC DNA]</scope>
    <source>
        <strain evidence="2 3">ALL</strain>
    </source>
</reference>
<name>A0A4U8UQV9_STECR</name>
<sequence length="121" mass="14358">MVPRMIGKKKTDEREEQAKSACEQCHSPVGSVDGRFDRSVGDSRRRRSRLDWTDDNICERRRKRREEDEGEDAWEKEERSSLHMHRRGDRGQRDARVRACVSVKTQQHNSPRHLFAAKREK</sequence>
<protein>
    <submittedName>
        <fullName evidence="2">Uncharacterized protein</fullName>
    </submittedName>
</protein>
<feature type="region of interest" description="Disordered" evidence="1">
    <location>
        <begin position="1"/>
        <end position="47"/>
    </location>
</feature>
<evidence type="ECO:0000313" key="3">
    <source>
        <dbReference type="Proteomes" id="UP000298663"/>
    </source>
</evidence>
<organism evidence="2 3">
    <name type="scientific">Steinernema carpocapsae</name>
    <name type="common">Entomopathogenic nematode</name>
    <dbReference type="NCBI Taxonomy" id="34508"/>
    <lineage>
        <taxon>Eukaryota</taxon>
        <taxon>Metazoa</taxon>
        <taxon>Ecdysozoa</taxon>
        <taxon>Nematoda</taxon>
        <taxon>Chromadorea</taxon>
        <taxon>Rhabditida</taxon>
        <taxon>Tylenchina</taxon>
        <taxon>Panagrolaimomorpha</taxon>
        <taxon>Strongyloidoidea</taxon>
        <taxon>Steinernematidae</taxon>
        <taxon>Steinernema</taxon>
    </lineage>
</organism>
<gene>
    <name evidence="2" type="ORF">L596_002108</name>
</gene>
<proteinExistence type="predicted"/>
<keyword evidence="3" id="KW-1185">Reference proteome</keyword>
<evidence type="ECO:0000313" key="2">
    <source>
        <dbReference type="EMBL" id="TMS34537.1"/>
    </source>
</evidence>
<feature type="compositionally biased region" description="Basic and acidic residues" evidence="1">
    <location>
        <begin position="34"/>
        <end position="43"/>
    </location>
</feature>
<feature type="compositionally biased region" description="Basic and acidic residues" evidence="1">
    <location>
        <begin position="9"/>
        <end position="18"/>
    </location>
</feature>
<accession>A0A4U8UQV9</accession>
<evidence type="ECO:0000256" key="1">
    <source>
        <dbReference type="SAM" id="MobiDB-lite"/>
    </source>
</evidence>
<dbReference type="Proteomes" id="UP000298663">
    <property type="component" value="Unassembled WGS sequence"/>
</dbReference>
<comment type="caution">
    <text evidence="2">The sequence shown here is derived from an EMBL/GenBank/DDBJ whole genome shotgun (WGS) entry which is preliminary data.</text>
</comment>
<feature type="region of interest" description="Disordered" evidence="1">
    <location>
        <begin position="61"/>
        <end position="96"/>
    </location>
</feature>